<accession>A0A8S5QUN4</accession>
<evidence type="ECO:0000256" key="2">
    <source>
        <dbReference type="ARBA" id="ARBA00022801"/>
    </source>
</evidence>
<sequence length="640" mass="73320">MIGWKKYGLEVPEAVYRGLEDCTSLSAIETILVNKWWSQNKDKIGIEINPTPQRTRELFDTHNMMGFNNLGYDNHIAYGRMQGDDEMDCYKRSQGIIEKGDKRAKIWAANEISYGDIYEFLDTKMSLKKWQIKLGIRHDEFEYDWTKPLPEHAWGRCAAYMLNDVTSEEELFKSKDGQDAWSARKVLAEINGLSPNVKTQTQAEKFLFGDDPTPQDKFNWYDLATEFPGYTFDKFKKKSEFMGEDPSEGGYVYAEPGVYENVIVLDIASMHPHSLIAMNYFGPYTPKFAALVKCRMAIKHGKIEEASHAFDEVDPELADKLRPYLEGGSVKGLAHALKIIINIVYGMTSAPWPNKFKDPRNIDNCIAKRGALFMLMLKHEVQAKGYQVAHIKTDSIKIVNGDKAIIDYCMKRANEFGYTFEHEHTYSRMALLNRATVIAEIGWPEKEKGEWEAIGAQFGKKTNPYVYKTLLSKEEVNEHDFFTTKEVKTAIYLDDQYIGKNAQIYASVTGREISRTQPSNVAQMIQSRWIKPKYLLQRESQGLSPAQLEEAKKRKIATELGLDYNEVDYIISNGFPDTIVDKHVAVTGTTGYRWELASNYKGFDDIDMTYYHQLVHEAVDDVFAVGDGNIIFKGTKYERE</sequence>
<dbReference type="SUPFAM" id="SSF56672">
    <property type="entry name" value="DNA/RNA polymerases"/>
    <property type="match status" value="1"/>
</dbReference>
<keyword evidence="2" id="KW-0378">Hydrolase</keyword>
<dbReference type="InterPro" id="IPR043502">
    <property type="entry name" value="DNA/RNA_pol_sf"/>
</dbReference>
<evidence type="ECO:0000256" key="1">
    <source>
        <dbReference type="ARBA" id="ARBA00022722"/>
    </source>
</evidence>
<protein>
    <submittedName>
        <fullName evidence="3">DNA polymerase</fullName>
    </submittedName>
</protein>
<evidence type="ECO:0000313" key="3">
    <source>
        <dbReference type="EMBL" id="DAE22918.1"/>
    </source>
</evidence>
<name>A0A8S5QUN4_9CAUD</name>
<dbReference type="EMBL" id="BK015743">
    <property type="protein sequence ID" value="DAE22918.1"/>
    <property type="molecule type" value="Genomic_DNA"/>
</dbReference>
<dbReference type="InterPro" id="IPR023211">
    <property type="entry name" value="DNA_pol_palm_dom_sf"/>
</dbReference>
<reference evidence="3" key="1">
    <citation type="journal article" date="2021" name="Proc. Natl. Acad. Sci. U.S.A.">
        <title>A Catalog of Tens of Thousands of Viruses from Human Metagenomes Reveals Hidden Associations with Chronic Diseases.</title>
        <authorList>
            <person name="Tisza M.J."/>
            <person name="Buck C.B."/>
        </authorList>
    </citation>
    <scope>NUCLEOTIDE SEQUENCE</scope>
    <source>
        <strain evidence="3">CtzSN25</strain>
    </source>
</reference>
<keyword evidence="1" id="KW-0540">Nuclease</keyword>
<organism evidence="3">
    <name type="scientific">Siphoviridae sp. ctzSN25</name>
    <dbReference type="NCBI Taxonomy" id="2826529"/>
    <lineage>
        <taxon>Viruses</taxon>
        <taxon>Duplodnaviria</taxon>
        <taxon>Heunggongvirae</taxon>
        <taxon>Uroviricota</taxon>
        <taxon>Caudoviricetes</taxon>
    </lineage>
</organism>
<dbReference type="Gene3D" id="3.90.1600.10">
    <property type="entry name" value="Palm domain of DNA polymerase"/>
    <property type="match status" value="1"/>
</dbReference>
<proteinExistence type="predicted"/>
<dbReference type="GO" id="GO:0004518">
    <property type="term" value="F:nuclease activity"/>
    <property type="evidence" value="ECO:0007669"/>
    <property type="project" value="UniProtKB-KW"/>
</dbReference>
<dbReference type="GO" id="GO:0016787">
    <property type="term" value="F:hydrolase activity"/>
    <property type="evidence" value="ECO:0007669"/>
    <property type="project" value="UniProtKB-KW"/>
</dbReference>